<feature type="domain" description="Ketosynthase family 3 (KS3)" evidence="5">
    <location>
        <begin position="106"/>
        <end position="580"/>
    </location>
</feature>
<dbReference type="Gene3D" id="3.40.47.10">
    <property type="match status" value="1"/>
</dbReference>
<dbReference type="PROSITE" id="PS52004">
    <property type="entry name" value="KS3_2"/>
    <property type="match status" value="1"/>
</dbReference>
<keyword evidence="7" id="KW-1185">Reference proteome</keyword>
<dbReference type="SMART" id="SM00825">
    <property type="entry name" value="PKS_KS"/>
    <property type="match status" value="1"/>
</dbReference>
<evidence type="ECO:0000313" key="7">
    <source>
        <dbReference type="Proteomes" id="UP000247233"/>
    </source>
</evidence>
<dbReference type="PROSITE" id="PS00606">
    <property type="entry name" value="KS3_1"/>
    <property type="match status" value="1"/>
</dbReference>
<dbReference type="Proteomes" id="UP000247233">
    <property type="component" value="Unassembled WGS sequence"/>
</dbReference>
<keyword evidence="2" id="KW-0597">Phosphoprotein</keyword>
<dbReference type="GO" id="GO:0004315">
    <property type="term" value="F:3-oxoacyl-[acyl-carrier-protein] synthase activity"/>
    <property type="evidence" value="ECO:0007669"/>
    <property type="project" value="InterPro"/>
</dbReference>
<dbReference type="Pfam" id="PF08242">
    <property type="entry name" value="Methyltransf_12"/>
    <property type="match status" value="1"/>
</dbReference>
<organism evidence="6 7">
    <name type="scientific">Aspergillus heteromorphus CBS 117.55</name>
    <dbReference type="NCBI Taxonomy" id="1448321"/>
    <lineage>
        <taxon>Eukaryota</taxon>
        <taxon>Fungi</taxon>
        <taxon>Dikarya</taxon>
        <taxon>Ascomycota</taxon>
        <taxon>Pezizomycotina</taxon>
        <taxon>Eurotiomycetes</taxon>
        <taxon>Eurotiomycetidae</taxon>
        <taxon>Eurotiales</taxon>
        <taxon>Aspergillaceae</taxon>
        <taxon>Aspergillus</taxon>
        <taxon>Aspergillus subgen. Circumdati</taxon>
    </lineage>
</organism>
<dbReference type="VEuPathDB" id="FungiDB:BO70DRAFT_433181"/>
<dbReference type="GeneID" id="37070627"/>
<dbReference type="InterPro" id="IPR016039">
    <property type="entry name" value="Thiolase-like"/>
</dbReference>
<protein>
    <submittedName>
        <fullName evidence="6">Ketoacyl-synt-domain-containing protein</fullName>
    </submittedName>
</protein>
<dbReference type="PANTHER" id="PTHR43775">
    <property type="entry name" value="FATTY ACID SYNTHASE"/>
    <property type="match status" value="1"/>
</dbReference>
<dbReference type="STRING" id="1448321.A0A317UX20"/>
<evidence type="ECO:0000256" key="1">
    <source>
        <dbReference type="ARBA" id="ARBA00022450"/>
    </source>
</evidence>
<keyword evidence="3" id="KW-0808">Transferase</keyword>
<evidence type="ECO:0000259" key="5">
    <source>
        <dbReference type="PROSITE" id="PS52004"/>
    </source>
</evidence>
<dbReference type="InterPro" id="IPR050091">
    <property type="entry name" value="PKS_NRPS_Biosynth_Enz"/>
</dbReference>
<dbReference type="InterPro" id="IPR029063">
    <property type="entry name" value="SAM-dependent_MTases_sf"/>
</dbReference>
<sequence length="772" mass="84809">MAGYEISSGYGYSMIYLGIQDSTLQAILVDQSHWYRTFSDAQSDRLQGKESQIARFGPERCVPPSLLPKLGSRIVHVADLDLHHLRPAHELATPLSSTAEDDDPTDCRIAVVGMSCQVPGARDLEQFSALLREGKSQHIEVASSRFEMDTVWRTLDKKRKWYGNFIDDHDSFGYRFFKKSPRERNGLEHRLILQAAYQALEQSGYFHDQRFPDKHIGCFLGVGLVDYESNIACHPASAYAATENLKSFAAGRVSHYFGWTGPSLMLDTACSSSAVAVHQACRASLHNECSAALAGAANVMTSPDWFHNLAGVSELGNLTDFASLLRCIEAVLGYSAGGEQESAGEVGPVQVNGTRVNGTQINKVNGTSHTKCHSNGVLAGMATAVREAFAITKQSTDTFIEQYGLADYNRKILPTSTELVIVHILDATVSRISYLPRHERFVDFIYEMLEKTAGLVVVEGARITRTSTPCPEKSATVLLEQLLADGSNHSFDHRLTYMTGSRLADCLSGAVDGVQLLFGSAEGREQATGMYSQSPINLPWIRQMEFLLQEFFAHLPAGSGTINILEMGAGTGGTTSIMAPLLARMGVDVIYTVTDISSSFVAGLRKRFKQYPFMRFKMINIEEQPAADLLQSQHIVIATNCIHATQDLVRSSTVNPGTTSYTSYLISSTRPPSSPSRSGPGACENPAARLVDFLDEHFVAMSCDTNMVLDTANSREHSVTLASAEAVGVELVGMYVRRWKEMEFGWGCVELLKLARKSKTDRRGRSRGENRR</sequence>
<dbReference type="InterPro" id="IPR018201">
    <property type="entry name" value="Ketoacyl_synth_AS"/>
</dbReference>
<dbReference type="GO" id="GO:0004312">
    <property type="term" value="F:fatty acid synthase activity"/>
    <property type="evidence" value="ECO:0007669"/>
    <property type="project" value="TreeGrafter"/>
</dbReference>
<dbReference type="PANTHER" id="PTHR43775:SF14">
    <property type="entry name" value="ITERATIVE POLYKETIDE SYNTHASE AFOE-RELATED"/>
    <property type="match status" value="1"/>
</dbReference>
<evidence type="ECO:0000256" key="4">
    <source>
        <dbReference type="ARBA" id="ARBA00023315"/>
    </source>
</evidence>
<dbReference type="GO" id="GO:0006633">
    <property type="term" value="P:fatty acid biosynthetic process"/>
    <property type="evidence" value="ECO:0007669"/>
    <property type="project" value="InterPro"/>
</dbReference>
<proteinExistence type="predicted"/>
<reference evidence="6 7" key="1">
    <citation type="submission" date="2016-12" db="EMBL/GenBank/DDBJ databases">
        <title>The genomes of Aspergillus section Nigri reveals drivers in fungal speciation.</title>
        <authorList>
            <consortium name="DOE Joint Genome Institute"/>
            <person name="Vesth T.C."/>
            <person name="Nybo J."/>
            <person name="Theobald S."/>
            <person name="Brandl J."/>
            <person name="Frisvad J.C."/>
            <person name="Nielsen K.F."/>
            <person name="Lyhne E.K."/>
            <person name="Kogle M.E."/>
            <person name="Kuo A."/>
            <person name="Riley R."/>
            <person name="Clum A."/>
            <person name="Nolan M."/>
            <person name="Lipzen A."/>
            <person name="Salamov A."/>
            <person name="Henrissat B."/>
            <person name="Wiebenga A."/>
            <person name="De Vries R.P."/>
            <person name="Grigoriev I.V."/>
            <person name="Mortensen U.H."/>
            <person name="Andersen M.R."/>
            <person name="Baker S.E."/>
        </authorList>
    </citation>
    <scope>NUCLEOTIDE SEQUENCE [LARGE SCALE GENOMIC DNA]</scope>
    <source>
        <strain evidence="6 7">CBS 117.55</strain>
    </source>
</reference>
<dbReference type="Gene3D" id="3.40.50.150">
    <property type="entry name" value="Vaccinia Virus protein VP39"/>
    <property type="match status" value="1"/>
</dbReference>
<keyword evidence="1" id="KW-0596">Phosphopantetheine</keyword>
<dbReference type="RefSeq" id="XP_025394715.1">
    <property type="nucleotide sequence ID" value="XM_025548390.1"/>
</dbReference>
<dbReference type="InterPro" id="IPR020841">
    <property type="entry name" value="PKS_Beta-ketoAc_synthase_dom"/>
</dbReference>
<accession>A0A317UX20</accession>
<dbReference type="CDD" id="cd00833">
    <property type="entry name" value="PKS"/>
    <property type="match status" value="1"/>
</dbReference>
<comment type="caution">
    <text evidence="6">The sequence shown here is derived from an EMBL/GenBank/DDBJ whole genome shotgun (WGS) entry which is preliminary data.</text>
</comment>
<dbReference type="EMBL" id="MSFL01000047">
    <property type="protein sequence ID" value="PWY66076.1"/>
    <property type="molecule type" value="Genomic_DNA"/>
</dbReference>
<dbReference type="Pfam" id="PF00109">
    <property type="entry name" value="ketoacyl-synt"/>
    <property type="match status" value="1"/>
</dbReference>
<gene>
    <name evidence="6" type="ORF">BO70DRAFT_433181</name>
</gene>
<name>A0A317UX20_9EURO</name>
<evidence type="ECO:0000256" key="2">
    <source>
        <dbReference type="ARBA" id="ARBA00022553"/>
    </source>
</evidence>
<evidence type="ECO:0000256" key="3">
    <source>
        <dbReference type="ARBA" id="ARBA00022679"/>
    </source>
</evidence>
<dbReference type="GO" id="GO:0044550">
    <property type="term" value="P:secondary metabolite biosynthetic process"/>
    <property type="evidence" value="ECO:0007669"/>
    <property type="project" value="TreeGrafter"/>
</dbReference>
<dbReference type="InterPro" id="IPR014030">
    <property type="entry name" value="Ketoacyl_synth_N"/>
</dbReference>
<dbReference type="OrthoDB" id="429813at2759"/>
<dbReference type="SUPFAM" id="SSF53901">
    <property type="entry name" value="Thiolase-like"/>
    <property type="match status" value="1"/>
</dbReference>
<dbReference type="InterPro" id="IPR013217">
    <property type="entry name" value="Methyltransf_12"/>
</dbReference>
<dbReference type="AlphaFoldDB" id="A0A317UX20"/>
<keyword evidence="4" id="KW-0012">Acyltransferase</keyword>
<dbReference type="SUPFAM" id="SSF53335">
    <property type="entry name" value="S-adenosyl-L-methionine-dependent methyltransferases"/>
    <property type="match status" value="1"/>
</dbReference>
<evidence type="ECO:0000313" key="6">
    <source>
        <dbReference type="EMBL" id="PWY66076.1"/>
    </source>
</evidence>